<evidence type="ECO:0000256" key="5">
    <source>
        <dbReference type="SAM" id="SignalP"/>
    </source>
</evidence>
<dbReference type="EMBL" id="WJQU01000004">
    <property type="protein sequence ID" value="KAJ6635523.1"/>
    <property type="molecule type" value="Genomic_DNA"/>
</dbReference>
<proteinExistence type="inferred from homology"/>
<dbReference type="InterPro" id="IPR036186">
    <property type="entry name" value="Serpin_sf"/>
</dbReference>
<gene>
    <name evidence="7" type="primary">SRPN2</name>
    <name evidence="7" type="ORF">Bhyg_14109</name>
</gene>
<dbReference type="InterPro" id="IPR023796">
    <property type="entry name" value="Serpin_dom"/>
</dbReference>
<dbReference type="SMART" id="SM00093">
    <property type="entry name" value="SERPIN"/>
    <property type="match status" value="1"/>
</dbReference>
<feature type="compositionally biased region" description="Polar residues" evidence="4">
    <location>
        <begin position="295"/>
        <end position="311"/>
    </location>
</feature>
<evidence type="ECO:0000259" key="6">
    <source>
        <dbReference type="SMART" id="SM00093"/>
    </source>
</evidence>
<organism evidence="7 8">
    <name type="scientific">Pseudolycoriella hygida</name>
    <dbReference type="NCBI Taxonomy" id="35572"/>
    <lineage>
        <taxon>Eukaryota</taxon>
        <taxon>Metazoa</taxon>
        <taxon>Ecdysozoa</taxon>
        <taxon>Arthropoda</taxon>
        <taxon>Hexapoda</taxon>
        <taxon>Insecta</taxon>
        <taxon>Pterygota</taxon>
        <taxon>Neoptera</taxon>
        <taxon>Endopterygota</taxon>
        <taxon>Diptera</taxon>
        <taxon>Nematocera</taxon>
        <taxon>Sciaroidea</taxon>
        <taxon>Sciaridae</taxon>
        <taxon>Pseudolycoriella</taxon>
    </lineage>
</organism>
<feature type="signal peptide" evidence="5">
    <location>
        <begin position="1"/>
        <end position="18"/>
    </location>
</feature>
<comment type="similarity">
    <text evidence="3">Belongs to the serpin family.</text>
</comment>
<feature type="domain" description="Serpin" evidence="6">
    <location>
        <begin position="70"/>
        <end position="468"/>
    </location>
</feature>
<evidence type="ECO:0000256" key="3">
    <source>
        <dbReference type="RuleBase" id="RU000411"/>
    </source>
</evidence>
<accession>A0A9Q0MP78</accession>
<protein>
    <submittedName>
        <fullName evidence="7">Serine protease inhibitor 2</fullName>
    </submittedName>
</protein>
<evidence type="ECO:0000313" key="7">
    <source>
        <dbReference type="EMBL" id="KAJ6635523.1"/>
    </source>
</evidence>
<sequence>MLLVTILLVASASNICYADSNTVLQKRDVATPAPQVKVEVATETATSDADYWDNDDFVPFQSNRHDEFDWKLTKALMLSDSSNMILSPFSVKLLLSLLSEAAGLDTSTHKELAAVLPSVQSYMQARELYGKIFGSLLEKSSNYELKIGTKIYIDESITPRQRYAAILESYYFTKVEKIDFNKATESAKIINDWCADITKNHIKELVKSDDIEESVIIMLNALYFNGYWRRPFPANETVQLPFYLTPTTHVKTSFMTVTDTFYYMESQPLNAKILRLPYKVNYVYERKHDYFTQSNKGMRVDPNQNKSSKPTRTGRKFSMTIVLPNAKGGLDEMIRELESSTLHRAQWLMSEVEVRVEIPKFKFDYTSKLNDILKDIGIKSIFTNEASLPALARGADVAGRLQVSKVLQKAGIYANEQGSTVYVATEVSIVNRFGGDNTREFIANRPFLFIIEDETTGTLLFAGKVTEPNHFKL</sequence>
<dbReference type="InterPro" id="IPR042185">
    <property type="entry name" value="Serpin_sf_2"/>
</dbReference>
<comment type="caution">
    <text evidence="7">The sequence shown here is derived from an EMBL/GenBank/DDBJ whole genome shotgun (WGS) entry which is preliminary data.</text>
</comment>
<dbReference type="Pfam" id="PF00079">
    <property type="entry name" value="Serpin"/>
    <property type="match status" value="2"/>
</dbReference>
<dbReference type="OrthoDB" id="671595at2759"/>
<dbReference type="InterPro" id="IPR042178">
    <property type="entry name" value="Serpin_sf_1"/>
</dbReference>
<keyword evidence="2" id="KW-0722">Serine protease inhibitor</keyword>
<reference evidence="7" key="1">
    <citation type="submission" date="2022-07" db="EMBL/GenBank/DDBJ databases">
        <authorList>
            <person name="Trinca V."/>
            <person name="Uliana J.V.C."/>
            <person name="Torres T.T."/>
            <person name="Ward R.J."/>
            <person name="Monesi N."/>
        </authorList>
    </citation>
    <scope>NUCLEOTIDE SEQUENCE</scope>
    <source>
        <strain evidence="7">HSMRA1968</strain>
        <tissue evidence="7">Whole embryos</tissue>
    </source>
</reference>
<dbReference type="Gene3D" id="2.30.39.10">
    <property type="entry name" value="Alpha-1-antitrypsin, domain 1"/>
    <property type="match status" value="1"/>
</dbReference>
<evidence type="ECO:0000256" key="4">
    <source>
        <dbReference type="SAM" id="MobiDB-lite"/>
    </source>
</evidence>
<dbReference type="InterPro" id="IPR000215">
    <property type="entry name" value="Serpin_fam"/>
</dbReference>
<evidence type="ECO:0000256" key="2">
    <source>
        <dbReference type="ARBA" id="ARBA00022900"/>
    </source>
</evidence>
<dbReference type="CDD" id="cd19578">
    <property type="entry name" value="serpinK_insect_SRPN2-like"/>
    <property type="match status" value="1"/>
</dbReference>
<dbReference type="GO" id="GO:0004867">
    <property type="term" value="F:serine-type endopeptidase inhibitor activity"/>
    <property type="evidence" value="ECO:0007669"/>
    <property type="project" value="UniProtKB-KW"/>
</dbReference>
<feature type="chain" id="PRO_5040456825" evidence="5">
    <location>
        <begin position="19"/>
        <end position="473"/>
    </location>
</feature>
<dbReference type="InterPro" id="IPR023795">
    <property type="entry name" value="Serpin_CS"/>
</dbReference>
<dbReference type="AlphaFoldDB" id="A0A9Q0MP78"/>
<dbReference type="GO" id="GO:0005615">
    <property type="term" value="C:extracellular space"/>
    <property type="evidence" value="ECO:0007669"/>
    <property type="project" value="InterPro"/>
</dbReference>
<keyword evidence="8" id="KW-1185">Reference proteome</keyword>
<dbReference type="SUPFAM" id="SSF56574">
    <property type="entry name" value="Serpins"/>
    <property type="match status" value="1"/>
</dbReference>
<evidence type="ECO:0000313" key="8">
    <source>
        <dbReference type="Proteomes" id="UP001151699"/>
    </source>
</evidence>
<evidence type="ECO:0000256" key="1">
    <source>
        <dbReference type="ARBA" id="ARBA00022690"/>
    </source>
</evidence>
<dbReference type="PROSITE" id="PS00284">
    <property type="entry name" value="SERPIN"/>
    <property type="match status" value="1"/>
</dbReference>
<dbReference type="PANTHER" id="PTHR11461">
    <property type="entry name" value="SERINE PROTEASE INHIBITOR, SERPIN"/>
    <property type="match status" value="1"/>
</dbReference>
<keyword evidence="1" id="KW-0646">Protease inhibitor</keyword>
<feature type="region of interest" description="Disordered" evidence="4">
    <location>
        <begin position="295"/>
        <end position="314"/>
    </location>
</feature>
<name>A0A9Q0MP78_9DIPT</name>
<dbReference type="PANTHER" id="PTHR11461:SF357">
    <property type="entry name" value="SERINE PROTEASE INHIBITOR 27A"/>
    <property type="match status" value="1"/>
</dbReference>
<dbReference type="Gene3D" id="3.30.497.10">
    <property type="entry name" value="Antithrombin, subunit I, domain 2"/>
    <property type="match status" value="1"/>
</dbReference>
<dbReference type="Proteomes" id="UP001151699">
    <property type="component" value="Chromosome C"/>
</dbReference>
<keyword evidence="5" id="KW-0732">Signal</keyword>